<dbReference type="PANTHER" id="PTHR33115:SF50">
    <property type="entry name" value="ARM REPEAT SUPERFAMILY PROTEIN"/>
    <property type="match status" value="1"/>
</dbReference>
<sequence>MEGEGSIHVEVDELQRMRLSETISIGTTMFEPRGLSSIDKFDSNSTVNSVSPTTSAPEKKLTLFALQLAVLEKAATGLGTLGFIWATVVLLGGFAITLEKTDFWFITIILVVEGTRIFSRSHELEWQHQATWSITENHHHQYVAADATPSRTPTRMWVSSDVPLLPYAKWFFLSRHVSRLLYWLQLLSATACVVLSLTKLVMHNYGEVAKGDTDKRNRKSALSIFYALALAEALLFLMEKAYWEWQVSYCKLLEEVNKECELGPPGMVSTRRFFYDAYSRCVNGSIFDGLKMDMVSFSMDLLASNSPDEQLIGARILRQFSVSERFSDDTLQKIGIDISVAERLVEMLNWTDLKEEEIRLSAAEILSKLAGKKQNSLRIAGIPGAMESISSLLKTNRSVIPAADEIGEKKLVFDHQNYGFCTFNQLGLLILKKLARDLDNCGKIGNTRGLLPKIIDFTHAEEWLLKSENVTSSQVVTVKRSLQLVKMLASTVGTTGKYLRREISEIVFTISNIRDILRHGEKHPLLQKLSIEILTSLALEEDATERIGGTGGVLKELFNIFFKHNIPENQKHIKIVAGEALAMLVLESKNNCHRILKLRVLERLEEALKDPLLRVNAARILRNLCTYSGPELFNQLKGVTTAAPINHHHQYVAADATPSRTPTRMWVSSDVPLLPYAKWFFLSRHVSRLLYWLQLLSATACVVLSLTKLVMHNYGEVAKGDTDKRNRKSALSIFYALALAEALLFLMEKAYWEWQVSYCKLLEEVNKECELGPPGMVSTRRFFYDAYSRCVNGSIFDGLKMDMVSFSMDLLASNSPDEQLIGARILRQFSVSERFSDDTLQKIGIDISVAERLVEMLNWTDLKEEEIRLSAAEILSKLAGKKQNSLRIAGIPGAMESISSLLKTNRSVIPAADEIGEKKLVFDHQNYGFCTFNQLGLLILKKLARDLDNCGKIGNTRGLLPKIIDFTHAEEWLLKSENVTSSQVVTVKRSLQLVKMLASTVGTTGKYLRREISEIVFTISNIRDILRHGEKHPLLQKLSIEILTSLALEEDATERIGGTGGVLKELFNIFFKHNIPENQKHIKIVAGEALAMLVLESKNNCHRILKLRVLERLEEALKDPLLRVNAARILRNLCTYSGPELFNQLKGVTTAAPIILKAIMSEENKIQEVMVGLAANVFRYITTRESSIVFEEAGITEAELANKLVQILKKHKYPPTKVPRIRRFVIELAIWMMKDKSENIDTFKGMEMEVVLEGVLETTSELESFNVFSGTVGLNRHNITTQSLVDMALKLMEDR</sequence>
<dbReference type="EMBL" id="CP039346">
    <property type="protein sequence ID" value="QCD79897.1"/>
    <property type="molecule type" value="Genomic_DNA"/>
</dbReference>
<accession>A0A4D6KVE8</accession>
<keyword evidence="1" id="KW-0677">Repeat</keyword>
<keyword evidence="2" id="KW-1133">Transmembrane helix</keyword>
<dbReference type="PANTHER" id="PTHR33115">
    <property type="entry name" value="ARM REPEAT SUPERFAMILY PROTEIN"/>
    <property type="match status" value="1"/>
</dbReference>
<dbReference type="Gene3D" id="1.25.10.10">
    <property type="entry name" value="Leucine-rich Repeat Variant"/>
    <property type="match status" value="2"/>
</dbReference>
<dbReference type="Proteomes" id="UP000501690">
    <property type="component" value="Linkage Group LG2"/>
</dbReference>
<name>A0A4D6KVE8_VIGUN</name>
<protein>
    <submittedName>
        <fullName evidence="3">Armadillo-type fold</fullName>
    </submittedName>
</protein>
<evidence type="ECO:0000313" key="4">
    <source>
        <dbReference type="Proteomes" id="UP000501690"/>
    </source>
</evidence>
<gene>
    <name evidence="3" type="ORF">DEO72_LG2g215</name>
</gene>
<evidence type="ECO:0000256" key="2">
    <source>
        <dbReference type="SAM" id="Phobius"/>
    </source>
</evidence>
<feature type="transmembrane region" description="Helical" evidence="2">
    <location>
        <begin position="180"/>
        <end position="202"/>
    </location>
</feature>
<dbReference type="InterPro" id="IPR011989">
    <property type="entry name" value="ARM-like"/>
</dbReference>
<organism evidence="3 4">
    <name type="scientific">Vigna unguiculata</name>
    <name type="common">Cowpea</name>
    <dbReference type="NCBI Taxonomy" id="3917"/>
    <lineage>
        <taxon>Eukaryota</taxon>
        <taxon>Viridiplantae</taxon>
        <taxon>Streptophyta</taxon>
        <taxon>Embryophyta</taxon>
        <taxon>Tracheophyta</taxon>
        <taxon>Spermatophyta</taxon>
        <taxon>Magnoliopsida</taxon>
        <taxon>eudicotyledons</taxon>
        <taxon>Gunneridae</taxon>
        <taxon>Pentapetalae</taxon>
        <taxon>rosids</taxon>
        <taxon>fabids</taxon>
        <taxon>Fabales</taxon>
        <taxon>Fabaceae</taxon>
        <taxon>Papilionoideae</taxon>
        <taxon>50 kb inversion clade</taxon>
        <taxon>NPAAA clade</taxon>
        <taxon>indigoferoid/millettioid clade</taxon>
        <taxon>Phaseoleae</taxon>
        <taxon>Vigna</taxon>
    </lineage>
</organism>
<feature type="transmembrane region" description="Helical" evidence="2">
    <location>
        <begin position="74"/>
        <end position="96"/>
    </location>
</feature>
<dbReference type="SUPFAM" id="SSF48371">
    <property type="entry name" value="ARM repeat"/>
    <property type="match status" value="2"/>
</dbReference>
<keyword evidence="2" id="KW-0472">Membrane</keyword>
<keyword evidence="4" id="KW-1185">Reference proteome</keyword>
<dbReference type="SMART" id="SM00185">
    <property type="entry name" value="ARM"/>
    <property type="match status" value="4"/>
</dbReference>
<reference evidence="3 4" key="1">
    <citation type="submission" date="2019-04" db="EMBL/GenBank/DDBJ databases">
        <title>An improved genome assembly and genetic linkage map for asparagus bean, Vigna unguiculata ssp. sesquipedialis.</title>
        <authorList>
            <person name="Xia Q."/>
            <person name="Zhang R."/>
            <person name="Dong Y."/>
        </authorList>
    </citation>
    <scope>NUCLEOTIDE SEQUENCE [LARGE SCALE GENOMIC DNA]</scope>
    <source>
        <tissue evidence="3">Leaf</tissue>
    </source>
</reference>
<keyword evidence="2" id="KW-0812">Transmembrane</keyword>
<evidence type="ECO:0000256" key="1">
    <source>
        <dbReference type="ARBA" id="ARBA00022737"/>
    </source>
</evidence>
<evidence type="ECO:0000313" key="3">
    <source>
        <dbReference type="EMBL" id="QCD79897.1"/>
    </source>
</evidence>
<feature type="transmembrane region" description="Helical" evidence="2">
    <location>
        <begin position="223"/>
        <end position="243"/>
    </location>
</feature>
<dbReference type="InterPro" id="IPR000225">
    <property type="entry name" value="Armadillo"/>
</dbReference>
<dbReference type="InterPro" id="IPR016024">
    <property type="entry name" value="ARM-type_fold"/>
</dbReference>
<proteinExistence type="predicted"/>